<dbReference type="Proteomes" id="UP001295684">
    <property type="component" value="Unassembled WGS sequence"/>
</dbReference>
<keyword evidence="2" id="KW-1185">Reference proteome</keyword>
<reference evidence="1" key="1">
    <citation type="submission" date="2023-07" db="EMBL/GenBank/DDBJ databases">
        <authorList>
            <consortium name="AG Swart"/>
            <person name="Singh M."/>
            <person name="Singh A."/>
            <person name="Seah K."/>
            <person name="Emmerich C."/>
        </authorList>
    </citation>
    <scope>NUCLEOTIDE SEQUENCE</scope>
    <source>
        <strain evidence="1">DP1</strain>
    </source>
</reference>
<evidence type="ECO:0000313" key="2">
    <source>
        <dbReference type="Proteomes" id="UP001295684"/>
    </source>
</evidence>
<organism evidence="1 2">
    <name type="scientific">Euplotes crassus</name>
    <dbReference type="NCBI Taxonomy" id="5936"/>
    <lineage>
        <taxon>Eukaryota</taxon>
        <taxon>Sar</taxon>
        <taxon>Alveolata</taxon>
        <taxon>Ciliophora</taxon>
        <taxon>Intramacronucleata</taxon>
        <taxon>Spirotrichea</taxon>
        <taxon>Hypotrichia</taxon>
        <taxon>Euplotida</taxon>
        <taxon>Euplotidae</taxon>
        <taxon>Moneuplotes</taxon>
    </lineage>
</organism>
<sequence>MCCRKKPKVTFREDMSLECPIQTKTPTFVKRPTKREAKSTEKSYQRSIKPLLNYSKINVSKDPDIQQSLNASKRAFSYSKIADFGNYNKFLKMYKNKLEGKMLARKSMIDSSTFTKMPAKFINPYKNPNRKFNLKMIDLKKLRERSSDKPHQTSLIVQNQNQCLDLQDSVQHEELFISGKRPKSRFIPQGNYHTLDKALSLSKTERKIQPHSTPHSSNKKYPMILHYPQQFGKKENARNPKNPQIANQNISLRTKTNLCNIFLKKHKLKLQKKLKQISTSQENLTQTIYKSYNTNPSLRTKTKQYILSQSPKTPIPNP</sequence>
<comment type="caution">
    <text evidence="1">The sequence shown here is derived from an EMBL/GenBank/DDBJ whole genome shotgun (WGS) entry which is preliminary data.</text>
</comment>
<evidence type="ECO:0000313" key="1">
    <source>
        <dbReference type="EMBL" id="CAI2363818.1"/>
    </source>
</evidence>
<accession>A0AAD1UET4</accession>
<proteinExistence type="predicted"/>
<dbReference type="AlphaFoldDB" id="A0AAD1UET4"/>
<name>A0AAD1UET4_EUPCR</name>
<dbReference type="EMBL" id="CAMPGE010004966">
    <property type="protein sequence ID" value="CAI2363818.1"/>
    <property type="molecule type" value="Genomic_DNA"/>
</dbReference>
<gene>
    <name evidence="1" type="ORF">ECRASSUSDP1_LOCUS5157</name>
</gene>
<protein>
    <submittedName>
        <fullName evidence="1">Uncharacterized protein</fullName>
    </submittedName>
</protein>